<reference evidence="2 3" key="1">
    <citation type="submission" date="2015-07" db="EMBL/GenBank/DDBJ databases">
        <authorList>
            <person name="Noorani M."/>
        </authorList>
    </citation>
    <scope>NUCLEOTIDE SEQUENCE [LARGE SCALE GENOMIC DNA]</scope>
    <source>
        <strain evidence="2">BBA 69670</strain>
    </source>
</reference>
<dbReference type="InterPro" id="IPR032675">
    <property type="entry name" value="LRR_dom_sf"/>
</dbReference>
<feature type="domain" description="F-box/LRR-repeat protein 15/At3g58940/PEG3-like LRR" evidence="1">
    <location>
        <begin position="226"/>
        <end position="419"/>
    </location>
</feature>
<dbReference type="Proteomes" id="UP000044841">
    <property type="component" value="Unassembled WGS sequence"/>
</dbReference>
<keyword evidence="3" id="KW-1185">Reference proteome</keyword>
<dbReference type="Gene3D" id="3.80.10.10">
    <property type="entry name" value="Ribonuclease Inhibitor"/>
    <property type="match status" value="1"/>
</dbReference>
<dbReference type="PANTHER" id="PTHR38926">
    <property type="entry name" value="F-BOX DOMAIN CONTAINING PROTEIN, EXPRESSED"/>
    <property type="match status" value="1"/>
</dbReference>
<organism evidence="2 3">
    <name type="scientific">Rhizoctonia solani</name>
    <dbReference type="NCBI Taxonomy" id="456999"/>
    <lineage>
        <taxon>Eukaryota</taxon>
        <taxon>Fungi</taxon>
        <taxon>Dikarya</taxon>
        <taxon>Basidiomycota</taxon>
        <taxon>Agaricomycotina</taxon>
        <taxon>Agaricomycetes</taxon>
        <taxon>Cantharellales</taxon>
        <taxon>Ceratobasidiaceae</taxon>
        <taxon>Rhizoctonia</taxon>
    </lineage>
</organism>
<proteinExistence type="predicted"/>
<sequence>MKQFSHVSGKRDDNNPAISLLPPKVLSRIMFLGVQSDQRAWRWEPRSIGLQQIASHVCRHWRDVALNTPNLWTFIHVGSSIPNEHTALYLARAGPTELLDVAIDLSSPSPLYDPTDRENHDRIFNSSQGDSEELSKNLKGILELFTTHGAEPSRWRSLLVRTEELGGQELSSLIECIGQHPVPNLQRLYLGHYRTTFTRMLIGDETGYLTCHITDGARTFIESLSSNLLCLELELSCVYAYTFGSTCAFAKLKTLTIVSYELGHFQLQEILSGSPQLESLCLSDDDEPRSTANVNRPALATDSEIFPLASPRIAAPSLRSLSIHTEHRPARARQILAAIEATELHSFSLKCTPKDLDGLHTLSLVAYIIGKPEDPTNTSSSGRPIFPSLQSLDISLFGCTKQQTQDLVSSFPQLTRLVVGKQQLAWLGETFFLKLPRLETLGVLGLPARAKAVTDFLSHRAFASNPIKEVEARASRLKLSSKTQHKRRGLIPGLLSAAPTYEYYQCEDDTITSDLQSLERRSALTVTMLHPCPPATILLDMLNSSDNLKRPHPNIG</sequence>
<gene>
    <name evidence="2" type="ORF">RSOLAG22IIIB_06008</name>
</gene>
<evidence type="ECO:0000313" key="3">
    <source>
        <dbReference type="Proteomes" id="UP000044841"/>
    </source>
</evidence>
<name>A0A0K6GBD0_9AGAM</name>
<protein>
    <recommendedName>
        <fullName evidence="1">F-box/LRR-repeat protein 15/At3g58940/PEG3-like LRR domain-containing protein</fullName>
    </recommendedName>
</protein>
<dbReference type="Pfam" id="PF24758">
    <property type="entry name" value="LRR_At5g56370"/>
    <property type="match status" value="1"/>
</dbReference>
<dbReference type="EMBL" id="CYGV01001589">
    <property type="protein sequence ID" value="CUA75674.1"/>
    <property type="molecule type" value="Genomic_DNA"/>
</dbReference>
<evidence type="ECO:0000313" key="2">
    <source>
        <dbReference type="EMBL" id="CUA75674.1"/>
    </source>
</evidence>
<evidence type="ECO:0000259" key="1">
    <source>
        <dbReference type="Pfam" id="PF24758"/>
    </source>
</evidence>
<dbReference type="InterPro" id="IPR055411">
    <property type="entry name" value="LRR_FXL15/At3g58940/PEG3-like"/>
</dbReference>
<dbReference type="AlphaFoldDB" id="A0A0K6GBD0"/>
<dbReference type="SUPFAM" id="SSF52047">
    <property type="entry name" value="RNI-like"/>
    <property type="match status" value="1"/>
</dbReference>
<dbReference type="PANTHER" id="PTHR38926:SF5">
    <property type="entry name" value="F-BOX AND LEUCINE-RICH REPEAT PROTEIN 6"/>
    <property type="match status" value="1"/>
</dbReference>
<accession>A0A0K6GBD0</accession>